<dbReference type="Proteomes" id="UP000008983">
    <property type="component" value="Unassembled WGS sequence"/>
</dbReference>
<reference evidence="4 5" key="1">
    <citation type="submission" date="2011-07" db="EMBL/GenBank/DDBJ databases">
        <authorList>
            <person name="Coyne R."/>
            <person name="Brami D."/>
            <person name="Johnson J."/>
            <person name="Hostetler J."/>
            <person name="Hannick L."/>
            <person name="Clark T."/>
            <person name="Cassidy-Hanley D."/>
            <person name="Inman J."/>
        </authorList>
    </citation>
    <scope>NUCLEOTIDE SEQUENCE [LARGE SCALE GENOMIC DNA]</scope>
    <source>
        <strain evidence="4 5">G5</strain>
    </source>
</reference>
<dbReference type="RefSeq" id="XP_004036422.1">
    <property type="nucleotide sequence ID" value="XM_004036374.1"/>
</dbReference>
<feature type="region of interest" description="Disordered" evidence="3">
    <location>
        <begin position="108"/>
        <end position="157"/>
    </location>
</feature>
<dbReference type="SMART" id="SM00028">
    <property type="entry name" value="TPR"/>
    <property type="match status" value="2"/>
</dbReference>
<dbReference type="OrthoDB" id="626167at2759"/>
<dbReference type="GeneID" id="14908605"/>
<dbReference type="STRING" id="857967.G0QQR5"/>
<keyword evidence="1" id="KW-0677">Repeat</keyword>
<dbReference type="InterPro" id="IPR011990">
    <property type="entry name" value="TPR-like_helical_dom_sf"/>
</dbReference>
<dbReference type="EMBL" id="GL983673">
    <property type="protein sequence ID" value="EGR32436.1"/>
    <property type="molecule type" value="Genomic_DNA"/>
</dbReference>
<dbReference type="SUPFAM" id="SSF48452">
    <property type="entry name" value="TPR-like"/>
    <property type="match status" value="1"/>
</dbReference>
<organism evidence="4 5">
    <name type="scientific">Ichthyophthirius multifiliis</name>
    <name type="common">White spot disease agent</name>
    <name type="synonym">Ich</name>
    <dbReference type="NCBI Taxonomy" id="5932"/>
    <lineage>
        <taxon>Eukaryota</taxon>
        <taxon>Sar</taxon>
        <taxon>Alveolata</taxon>
        <taxon>Ciliophora</taxon>
        <taxon>Intramacronucleata</taxon>
        <taxon>Oligohymenophorea</taxon>
        <taxon>Hymenostomatida</taxon>
        <taxon>Ophryoglenina</taxon>
        <taxon>Ichthyophthirius</taxon>
    </lineage>
</organism>
<dbReference type="PANTHER" id="PTHR45641:SF19">
    <property type="entry name" value="NEPHROCYSTIN-3"/>
    <property type="match status" value="1"/>
</dbReference>
<evidence type="ECO:0000256" key="1">
    <source>
        <dbReference type="ARBA" id="ARBA00022737"/>
    </source>
</evidence>
<dbReference type="eggNOG" id="ENOG502SA3Y">
    <property type="taxonomic scope" value="Eukaryota"/>
</dbReference>
<dbReference type="InParanoid" id="G0QQR5"/>
<keyword evidence="2" id="KW-0802">TPR repeat</keyword>
<feature type="compositionally biased region" description="Polar residues" evidence="3">
    <location>
        <begin position="108"/>
        <end position="117"/>
    </location>
</feature>
<evidence type="ECO:0000256" key="3">
    <source>
        <dbReference type="SAM" id="MobiDB-lite"/>
    </source>
</evidence>
<accession>G0QQR5</accession>
<sequence>MYPNQKNHFEKIFQDVLSEKALVNKGQIEIQRCPIFDEITRKLLTEPSIAVQCAYEDELRSCYERNYNNSNGNSNNNILQEQQTNEEPIQNRFTTYAAFTFGLKRKSTSIQNRSTGQKKPFRQVIGDPIPKPPPEKPKPQAKPPKKKQLKKGEKPPKAIIWSGMPSIPVGRTADFLQQLNNDLDYGEKILGDLKKGVMSDIPIIPVIIEEIIYPPKVPMQVRTLIESSVFSSAGRDDYAMFNFMACKKICDKLPDNNPDMALAYCGLGSVLYNMEEYELSLRCYLKCREIRESLFGVEHPDTAATFNNLGCNMFMLERSHEALAYFKLSEAVFNAELGPYHNRTLTSARNISKSGQYLEFQNQPQFRTLWETYQVDKYPKKGKKGNGKKKKK</sequence>
<protein>
    <submittedName>
        <fullName evidence="4">Tetratricopeptide tpr_2 repeat protein</fullName>
    </submittedName>
</protein>
<keyword evidence="5" id="KW-1185">Reference proteome</keyword>
<evidence type="ECO:0000313" key="5">
    <source>
        <dbReference type="Proteomes" id="UP000008983"/>
    </source>
</evidence>
<evidence type="ECO:0000256" key="2">
    <source>
        <dbReference type="ARBA" id="ARBA00022803"/>
    </source>
</evidence>
<dbReference type="PANTHER" id="PTHR45641">
    <property type="entry name" value="TETRATRICOPEPTIDE REPEAT PROTEIN (AFU_ORTHOLOGUE AFUA_6G03870)"/>
    <property type="match status" value="1"/>
</dbReference>
<proteinExistence type="predicted"/>
<name>G0QQR5_ICHMU</name>
<dbReference type="AlphaFoldDB" id="G0QQR5"/>
<dbReference type="Pfam" id="PF13424">
    <property type="entry name" value="TPR_12"/>
    <property type="match status" value="1"/>
</dbReference>
<dbReference type="InterPro" id="IPR019734">
    <property type="entry name" value="TPR_rpt"/>
</dbReference>
<dbReference type="Gene3D" id="1.25.40.10">
    <property type="entry name" value="Tetratricopeptide repeat domain"/>
    <property type="match status" value="1"/>
</dbReference>
<evidence type="ECO:0000313" key="4">
    <source>
        <dbReference type="EMBL" id="EGR32436.1"/>
    </source>
</evidence>
<gene>
    <name evidence="4" type="ORF">IMG5_083240</name>
</gene>